<keyword evidence="7 9" id="KW-0046">Antibiotic resistance</keyword>
<comment type="function">
    <text evidence="1 9">This enzyme is an effector of chloramphenicol resistance in bacteria.</text>
</comment>
<name>A0ABS3HHE5_9ENTE</name>
<dbReference type="Gene3D" id="3.30.559.10">
    <property type="entry name" value="Chloramphenicol acetyltransferase-like domain"/>
    <property type="match status" value="1"/>
</dbReference>
<gene>
    <name evidence="11" type="primary">catA</name>
    <name evidence="11" type="ORF">JZO85_10375</name>
</gene>
<evidence type="ECO:0000256" key="1">
    <source>
        <dbReference type="ARBA" id="ARBA00002150"/>
    </source>
</evidence>
<dbReference type="PANTHER" id="PTHR38474">
    <property type="entry name" value="SLR0299 PROTEIN"/>
    <property type="match status" value="1"/>
</dbReference>
<evidence type="ECO:0000256" key="8">
    <source>
        <dbReference type="ARBA" id="ARBA00023315"/>
    </source>
</evidence>
<proteinExistence type="inferred from homology"/>
<dbReference type="SMART" id="SM01059">
    <property type="entry name" value="CAT"/>
    <property type="match status" value="1"/>
</dbReference>
<dbReference type="SUPFAM" id="SSF52777">
    <property type="entry name" value="CoA-dependent acyltransferases"/>
    <property type="match status" value="1"/>
</dbReference>
<protein>
    <recommendedName>
        <fullName evidence="5 9">Chloramphenicol acetyltransferase</fullName>
        <ecNumber evidence="4 9">2.3.1.28</ecNumber>
    </recommendedName>
</protein>
<evidence type="ECO:0000256" key="7">
    <source>
        <dbReference type="ARBA" id="ARBA00023251"/>
    </source>
</evidence>
<organism evidence="11 12">
    <name type="scientific">Candidatus Enterococcus murrayae</name>
    <dbReference type="NCBI Taxonomy" id="2815321"/>
    <lineage>
        <taxon>Bacteria</taxon>
        <taxon>Bacillati</taxon>
        <taxon>Bacillota</taxon>
        <taxon>Bacilli</taxon>
        <taxon>Lactobacillales</taxon>
        <taxon>Enterococcaceae</taxon>
        <taxon>Enterococcus</taxon>
    </lineage>
</organism>
<keyword evidence="6 9" id="KW-0808">Transferase</keyword>
<dbReference type="InterPro" id="IPR023213">
    <property type="entry name" value="CAT-like_dom_sf"/>
</dbReference>
<evidence type="ECO:0000256" key="3">
    <source>
        <dbReference type="ARBA" id="ARBA00011233"/>
    </source>
</evidence>
<accession>A0ABS3HHE5</accession>
<comment type="catalytic activity">
    <reaction evidence="9">
        <text>chloramphenicol + acetyl-CoA = chloramphenicol 3-acetate + CoA</text>
        <dbReference type="Rhea" id="RHEA:18421"/>
        <dbReference type="ChEBI" id="CHEBI:16730"/>
        <dbReference type="ChEBI" id="CHEBI:17698"/>
        <dbReference type="ChEBI" id="CHEBI:57287"/>
        <dbReference type="ChEBI" id="CHEBI:57288"/>
        <dbReference type="EC" id="2.3.1.28"/>
    </reaction>
</comment>
<sequence>MKFIVINLSEWERTEVFNHFLAQKTSFSMTNEMDITNLYHYLKEQDHSFYPGFIYLLTTIANQDSHYRMSFDEKGRLGYWDKLVPLYTIFAEETHQFSTLSTDFSADFNTFKQNYLTDVAAFSATGKLFPQPSVPENVLSISMIPWVSFTGFNLNVTNGTPYLLPIVTGGKFIFRNERVFLPVSLQVHHAVCDGFHAANFLNQFGEMSAAPWKYFQ</sequence>
<evidence type="ECO:0000256" key="2">
    <source>
        <dbReference type="ARBA" id="ARBA00010571"/>
    </source>
</evidence>
<evidence type="ECO:0000256" key="5">
    <source>
        <dbReference type="ARBA" id="ARBA00020291"/>
    </source>
</evidence>
<dbReference type="EMBL" id="JAFLVR010000021">
    <property type="protein sequence ID" value="MBO0452678.1"/>
    <property type="molecule type" value="Genomic_DNA"/>
</dbReference>
<comment type="subunit">
    <text evidence="3">Homotrimer.</text>
</comment>
<keyword evidence="12" id="KW-1185">Reference proteome</keyword>
<dbReference type="PIRSF" id="PIRSF000440">
    <property type="entry name" value="CAT"/>
    <property type="match status" value="1"/>
</dbReference>
<dbReference type="PANTHER" id="PTHR38474:SF2">
    <property type="entry name" value="CHLORAMPHENICOL ACETYLTRANSFERASE"/>
    <property type="match status" value="1"/>
</dbReference>
<dbReference type="NCBIfam" id="NF000491">
    <property type="entry name" value="chloram_CatA"/>
    <property type="match status" value="1"/>
</dbReference>
<dbReference type="Pfam" id="PF00302">
    <property type="entry name" value="CAT"/>
    <property type="match status" value="1"/>
</dbReference>
<evidence type="ECO:0000256" key="9">
    <source>
        <dbReference type="RuleBase" id="RU000503"/>
    </source>
</evidence>
<comment type="similarity">
    <text evidence="2 10">Belongs to the chloramphenicol acetyltransferase family.</text>
</comment>
<dbReference type="InterPro" id="IPR018372">
    <property type="entry name" value="Chloramphenicol_AcTrfase_AS"/>
</dbReference>
<evidence type="ECO:0000313" key="12">
    <source>
        <dbReference type="Proteomes" id="UP000664495"/>
    </source>
</evidence>
<evidence type="ECO:0000313" key="11">
    <source>
        <dbReference type="EMBL" id="MBO0452678.1"/>
    </source>
</evidence>
<evidence type="ECO:0000256" key="4">
    <source>
        <dbReference type="ARBA" id="ARBA00013235"/>
    </source>
</evidence>
<dbReference type="EC" id="2.3.1.28" evidence="4 9"/>
<dbReference type="Proteomes" id="UP000664495">
    <property type="component" value="Unassembled WGS sequence"/>
</dbReference>
<dbReference type="RefSeq" id="WP_207108450.1">
    <property type="nucleotide sequence ID" value="NZ_JAFLVR010000021.1"/>
</dbReference>
<evidence type="ECO:0000256" key="10">
    <source>
        <dbReference type="RuleBase" id="RU004156"/>
    </source>
</evidence>
<evidence type="ECO:0000256" key="6">
    <source>
        <dbReference type="ARBA" id="ARBA00022679"/>
    </source>
</evidence>
<reference evidence="11 12" key="1">
    <citation type="submission" date="2021-03" db="EMBL/GenBank/DDBJ databases">
        <title>Enterococcal diversity collection.</title>
        <authorList>
            <person name="Gilmore M.S."/>
            <person name="Schwartzman J."/>
            <person name="Van Tyne D."/>
            <person name="Martin M."/>
            <person name="Earl A.M."/>
            <person name="Manson A.L."/>
            <person name="Straub T."/>
            <person name="Salamzade R."/>
            <person name="Saavedra J."/>
            <person name="Lebreton F."/>
            <person name="Prichula J."/>
            <person name="Schaufler K."/>
            <person name="Gaca A."/>
            <person name="Sgardioli B."/>
            <person name="Wagenaar J."/>
            <person name="Strong T."/>
        </authorList>
    </citation>
    <scope>NUCLEOTIDE SEQUENCE [LARGE SCALE GENOMIC DNA]</scope>
    <source>
        <strain evidence="11 12">MJM16</strain>
    </source>
</reference>
<keyword evidence="8 9" id="KW-0012">Acyltransferase</keyword>
<dbReference type="InterPro" id="IPR001707">
    <property type="entry name" value="Cmp_AcTrfase"/>
</dbReference>
<comment type="caution">
    <text evidence="11">The sequence shown here is derived from an EMBL/GenBank/DDBJ whole genome shotgun (WGS) entry which is preliminary data.</text>
</comment>
<dbReference type="PROSITE" id="PS00100">
    <property type="entry name" value="CAT"/>
    <property type="match status" value="1"/>
</dbReference>